<organism evidence="2 3">
    <name type="scientific">Symbiodinium necroappetens</name>
    <dbReference type="NCBI Taxonomy" id="1628268"/>
    <lineage>
        <taxon>Eukaryota</taxon>
        <taxon>Sar</taxon>
        <taxon>Alveolata</taxon>
        <taxon>Dinophyceae</taxon>
        <taxon>Suessiales</taxon>
        <taxon>Symbiodiniaceae</taxon>
        <taxon>Symbiodinium</taxon>
    </lineage>
</organism>
<feature type="compositionally biased region" description="Basic and acidic residues" evidence="1">
    <location>
        <begin position="226"/>
        <end position="237"/>
    </location>
</feature>
<protein>
    <submittedName>
        <fullName evidence="2">Uncharacterized protein</fullName>
    </submittedName>
</protein>
<feature type="compositionally biased region" description="Polar residues" evidence="1">
    <location>
        <begin position="238"/>
        <end position="248"/>
    </location>
</feature>
<evidence type="ECO:0000256" key="1">
    <source>
        <dbReference type="SAM" id="MobiDB-lite"/>
    </source>
</evidence>
<feature type="region of interest" description="Disordered" evidence="1">
    <location>
        <begin position="13"/>
        <end position="37"/>
    </location>
</feature>
<dbReference type="Gene3D" id="1.20.1270.60">
    <property type="entry name" value="Arfaptin homology (AH) domain/BAR domain"/>
    <property type="match status" value="1"/>
</dbReference>
<dbReference type="OrthoDB" id="413544at2759"/>
<proteinExistence type="predicted"/>
<dbReference type="EMBL" id="CAJNJA010055919">
    <property type="protein sequence ID" value="CAE7856867.1"/>
    <property type="molecule type" value="Genomic_DNA"/>
</dbReference>
<reference evidence="2" key="1">
    <citation type="submission" date="2021-02" db="EMBL/GenBank/DDBJ databases">
        <authorList>
            <person name="Dougan E. K."/>
            <person name="Rhodes N."/>
            <person name="Thang M."/>
            <person name="Chan C."/>
        </authorList>
    </citation>
    <scope>NUCLEOTIDE SEQUENCE</scope>
</reference>
<name>A0A813AAC8_9DINO</name>
<accession>A0A813AAC8</accession>
<evidence type="ECO:0000313" key="2">
    <source>
        <dbReference type="EMBL" id="CAE7856867.1"/>
    </source>
</evidence>
<feature type="region of interest" description="Disordered" evidence="1">
    <location>
        <begin position="221"/>
        <end position="248"/>
    </location>
</feature>
<dbReference type="AlphaFoldDB" id="A0A813AAC8"/>
<dbReference type="Proteomes" id="UP000601435">
    <property type="component" value="Unassembled WGS sequence"/>
</dbReference>
<dbReference type="InterPro" id="IPR027267">
    <property type="entry name" value="AH/BAR_dom_sf"/>
</dbReference>
<keyword evidence="3" id="KW-1185">Reference proteome</keyword>
<sequence>MLKARSDVGAFNLQADRGRFQAPAHSPPESPETSWPRHWNAPAMALLEKATDFRRSATRTMSEKWSTFSMPGAFRRAREAMSGPAKMPHDPLEDQRAELVELDALISILGTCASTLSTSVNMLAAAPKPLFDPLSRFYSQGMPGSAAIQRLCVQMDSFAAHVQEHDAEIEALQTKLRGLSERNKTVHQSFSSRDAAWTSQDHYTKKLEKLRDQIAKSGTSSALVDKLNRNEEKKRTSQQEFATRTSETGRQVNEALSNRWQEIGQVVAELCQYYTVVFQAAGTLRQELQQVCAELTKPSTTQALARMGREIASQAQETANTFVDSLRARCSKWNEGEGAAGPLALAHQYRSSRSSLSSSQEALTYDGGEIIEGRPVAVGYPNGSSWQATSSQGWPVPASTWPNEEARLKSNNAFDHTYLVTTTPHLR</sequence>
<gene>
    <name evidence="2" type="ORF">SNEC2469_LOCUS26949</name>
</gene>
<comment type="caution">
    <text evidence="2">The sequence shown here is derived from an EMBL/GenBank/DDBJ whole genome shotgun (WGS) entry which is preliminary data.</text>
</comment>
<evidence type="ECO:0000313" key="3">
    <source>
        <dbReference type="Proteomes" id="UP000601435"/>
    </source>
</evidence>